<dbReference type="InterPro" id="IPR001775">
    <property type="entry name" value="GspD/PilQ"/>
</dbReference>
<dbReference type="InterPro" id="IPR032789">
    <property type="entry name" value="T2SS-T3SS_pil_N"/>
</dbReference>
<reference evidence="3 4" key="1">
    <citation type="journal article" date="2016" name="Int. J. Syst. Evol. Microbiol.">
        <title>Pseudaminobacter manganicus sp. nov., isolated from sludge of a manganese mine.</title>
        <authorList>
            <person name="Li J."/>
            <person name="Huang J."/>
            <person name="Liao S."/>
            <person name="Wang G."/>
        </authorList>
    </citation>
    <scope>NUCLEOTIDE SEQUENCE [LARGE SCALE GENOMIC DNA]</scope>
    <source>
        <strain evidence="3 4">JH-7</strain>
    </source>
</reference>
<gene>
    <name evidence="3" type="ORF">BFN67_03935</name>
</gene>
<evidence type="ECO:0000256" key="1">
    <source>
        <dbReference type="RuleBase" id="RU004003"/>
    </source>
</evidence>
<dbReference type="EMBL" id="MDET01000023">
    <property type="protein sequence ID" value="OQM74791.1"/>
    <property type="molecule type" value="Genomic_DNA"/>
</dbReference>
<dbReference type="InterPro" id="IPR050810">
    <property type="entry name" value="Bact_Secretion_Sys_Channel"/>
</dbReference>
<dbReference type="InterPro" id="IPR007055">
    <property type="entry name" value="BON_dom"/>
</dbReference>
<keyword evidence="4" id="KW-1185">Reference proteome</keyword>
<dbReference type="OrthoDB" id="9775455at2"/>
<dbReference type="PROSITE" id="PS50914">
    <property type="entry name" value="BON"/>
    <property type="match status" value="1"/>
</dbReference>
<accession>A0A1V8RNM0</accession>
<evidence type="ECO:0000259" key="2">
    <source>
        <dbReference type="PROSITE" id="PS50914"/>
    </source>
</evidence>
<evidence type="ECO:0000313" key="3">
    <source>
        <dbReference type="EMBL" id="OQM74791.1"/>
    </source>
</evidence>
<dbReference type="AlphaFoldDB" id="A0A1V8RNM0"/>
<organism evidence="3 4">
    <name type="scientific">Manganibacter manganicus</name>
    <dbReference type="NCBI Taxonomy" id="1873176"/>
    <lineage>
        <taxon>Bacteria</taxon>
        <taxon>Pseudomonadati</taxon>
        <taxon>Pseudomonadota</taxon>
        <taxon>Alphaproteobacteria</taxon>
        <taxon>Hyphomicrobiales</taxon>
        <taxon>Phyllobacteriaceae</taxon>
        <taxon>Manganibacter</taxon>
    </lineage>
</organism>
<dbReference type="PRINTS" id="PR00811">
    <property type="entry name" value="BCTERIALGSPD"/>
</dbReference>
<dbReference type="PANTHER" id="PTHR30332:SF17">
    <property type="entry name" value="TYPE IV PILIATION SYSTEM PROTEIN DR_0774-RELATED"/>
    <property type="match status" value="1"/>
</dbReference>
<dbReference type="Pfam" id="PF00263">
    <property type="entry name" value="Secretin"/>
    <property type="match status" value="1"/>
</dbReference>
<sequence>MTLKWKLPVVFAAALAFLPVGIVTSGVTQAYAGRKAAVSATTASQRVKLGLNKSVVIDLPSDAYDILVANPAVADAVTRTSRRIYLFGKSVGQTNIFVFGPNGEQIVSLDLDVERDVSGLQANLQRFIPGSDIRVELINDNVVLTGTVETPLDAKRAMDLANAFVSGGEATTGQYAQTAAGGSSQSGVDINNPDSQRQKSSIINLLQIVGEDQVTLKVTVAEVSRSVMKQLGVKMIGQADGISFETLASAAGSALTGGTSGSGVGGDSYLKGTLNAMEQSGVMKTLAEPTLSAVSGEKATFRVGGEYNVVIGQTNDNGVIIPTLKEIEYGIGLEFQPVVLSAGRISLKVRTSVSEPTSQNAIEVNGTNVVSLRKRLADTTVELPSGGSMMIAGLVNDDIRQTINAVPGLAKIPVLGALFRSREFVRNESELVVIITPYLVRPVARNELSKPDDNFNPPSDGVGIFLGRVNRVYGTMQTSLPAGRYHGVVGYIYK</sequence>
<comment type="similarity">
    <text evidence="1">Belongs to the bacterial secretin family.</text>
</comment>
<feature type="domain" description="BON" evidence="2">
    <location>
        <begin position="109"/>
        <end position="180"/>
    </location>
</feature>
<dbReference type="PANTHER" id="PTHR30332">
    <property type="entry name" value="PROBABLE GENERAL SECRETION PATHWAY PROTEIN D"/>
    <property type="match status" value="1"/>
</dbReference>
<comment type="caution">
    <text evidence="3">The sequence shown here is derived from an EMBL/GenBank/DDBJ whole genome shotgun (WGS) entry which is preliminary data.</text>
</comment>
<dbReference type="GO" id="GO:0015627">
    <property type="term" value="C:type II protein secretion system complex"/>
    <property type="evidence" value="ECO:0007669"/>
    <property type="project" value="TreeGrafter"/>
</dbReference>
<dbReference type="STRING" id="1873176.BFN67_03935"/>
<protein>
    <submittedName>
        <fullName evidence="3">Pilus assembly protein CpaC</fullName>
    </submittedName>
</protein>
<name>A0A1V8RNM0_9HYPH</name>
<dbReference type="Proteomes" id="UP000191905">
    <property type="component" value="Unassembled WGS sequence"/>
</dbReference>
<dbReference type="PROSITE" id="PS00875">
    <property type="entry name" value="T2SP_D"/>
    <property type="match status" value="1"/>
</dbReference>
<dbReference type="GO" id="GO:0009306">
    <property type="term" value="P:protein secretion"/>
    <property type="evidence" value="ECO:0007669"/>
    <property type="project" value="InterPro"/>
</dbReference>
<dbReference type="RefSeq" id="WP_080920329.1">
    <property type="nucleotide sequence ID" value="NZ_MDET01000023.1"/>
</dbReference>
<proteinExistence type="inferred from homology"/>
<dbReference type="Pfam" id="PF13629">
    <property type="entry name" value="T2SS-T3SS_pil_N"/>
    <property type="match status" value="1"/>
</dbReference>
<dbReference type="InterPro" id="IPR004845">
    <property type="entry name" value="T2SS_GspD_CS"/>
</dbReference>
<dbReference type="InterPro" id="IPR004846">
    <property type="entry name" value="T2SS/T3SS_dom"/>
</dbReference>
<dbReference type="Pfam" id="PF04972">
    <property type="entry name" value="BON"/>
    <property type="match status" value="1"/>
</dbReference>
<evidence type="ECO:0000313" key="4">
    <source>
        <dbReference type="Proteomes" id="UP000191905"/>
    </source>
</evidence>